<dbReference type="InterPro" id="IPR011037">
    <property type="entry name" value="Pyrv_Knase-like_insert_dom_sf"/>
</dbReference>
<reference evidence="2 3" key="1">
    <citation type="submission" date="2024-04" db="EMBL/GenBank/DDBJ databases">
        <title>Polymorphospora sp. isolated from Baiyangdian Lake in Xiong'an New Area.</title>
        <authorList>
            <person name="Zhang X."/>
            <person name="Liu J."/>
        </authorList>
    </citation>
    <scope>NUCLEOTIDE SEQUENCE [LARGE SCALE GENOMIC DNA]</scope>
    <source>
        <strain evidence="2 3">2-325</strain>
    </source>
</reference>
<keyword evidence="3" id="KW-1185">Reference proteome</keyword>
<organism evidence="2 3">
    <name type="scientific">Polymorphospora lycopeni</name>
    <dbReference type="NCBI Taxonomy" id="3140240"/>
    <lineage>
        <taxon>Bacteria</taxon>
        <taxon>Bacillati</taxon>
        <taxon>Actinomycetota</taxon>
        <taxon>Actinomycetes</taxon>
        <taxon>Micromonosporales</taxon>
        <taxon>Micromonosporaceae</taxon>
        <taxon>Polymorphospora</taxon>
    </lineage>
</organism>
<dbReference type="RefSeq" id="WP_375735289.1">
    <property type="nucleotide sequence ID" value="NZ_JBCGDC010000061.1"/>
</dbReference>
<dbReference type="Pfam" id="PF03473">
    <property type="entry name" value="MOSC"/>
    <property type="match status" value="1"/>
</dbReference>
<feature type="domain" description="MOSC" evidence="1">
    <location>
        <begin position="117"/>
        <end position="273"/>
    </location>
</feature>
<accession>A0ABV5CU37</accession>
<dbReference type="PROSITE" id="PS51340">
    <property type="entry name" value="MOSC"/>
    <property type="match status" value="1"/>
</dbReference>
<dbReference type="EMBL" id="JBCGDC010000061">
    <property type="protein sequence ID" value="MFB6395517.1"/>
    <property type="molecule type" value="Genomic_DNA"/>
</dbReference>
<dbReference type="Pfam" id="PF03476">
    <property type="entry name" value="MOSC_N"/>
    <property type="match status" value="1"/>
</dbReference>
<dbReference type="InterPro" id="IPR005303">
    <property type="entry name" value="MOCOS_middle"/>
</dbReference>
<evidence type="ECO:0000313" key="3">
    <source>
        <dbReference type="Proteomes" id="UP001582793"/>
    </source>
</evidence>
<dbReference type="Proteomes" id="UP001582793">
    <property type="component" value="Unassembled WGS sequence"/>
</dbReference>
<dbReference type="PANTHER" id="PTHR14237">
    <property type="entry name" value="MOLYBDOPTERIN COFACTOR SULFURASE MOSC"/>
    <property type="match status" value="1"/>
</dbReference>
<evidence type="ECO:0000259" key="1">
    <source>
        <dbReference type="PROSITE" id="PS51340"/>
    </source>
</evidence>
<protein>
    <submittedName>
        <fullName evidence="2">MOSC N-terminal beta barrel domain-containing protein</fullName>
    </submittedName>
</protein>
<dbReference type="InterPro" id="IPR005302">
    <property type="entry name" value="MoCF_Sase_C"/>
</dbReference>
<evidence type="ECO:0000313" key="2">
    <source>
        <dbReference type="EMBL" id="MFB6395517.1"/>
    </source>
</evidence>
<proteinExistence type="predicted"/>
<gene>
    <name evidence="2" type="ORF">AAFH96_20735</name>
</gene>
<comment type="caution">
    <text evidence="2">The sequence shown here is derived from an EMBL/GenBank/DDBJ whole genome shotgun (WGS) entry which is preliminary data.</text>
</comment>
<sequence length="273" mass="29884">MRLASLHTHPVKGCHRLDHDTVRVEPWGLAGDRRWLIVDEHGTGVTQRDTAALVHVRPAPRPGGGLTLHATGRPALDVPEPAPTGDALDVQIFVNRTPVAATPAGTAADDWLSTLLDRKVRLVWLANPADQPIGTELSRPEDRVSFADRYPMLVTNSASLDALNSLLLEAGDVEAPIPMNRFRANLVVGDAEPWAEDDWIGRRLRFGNVVMRAVKPCARCLVTTIDQETGEKGRQPLRLLARHRNHDQELLFGVNLIPDDTGPVTVGDPVEVI</sequence>
<name>A0ABV5CU37_9ACTN</name>
<dbReference type="SUPFAM" id="SSF141673">
    <property type="entry name" value="MOSC N-terminal domain-like"/>
    <property type="match status" value="1"/>
</dbReference>
<dbReference type="SUPFAM" id="SSF50800">
    <property type="entry name" value="PK beta-barrel domain-like"/>
    <property type="match status" value="1"/>
</dbReference>
<dbReference type="PANTHER" id="PTHR14237:SF19">
    <property type="entry name" value="MITOCHONDRIAL AMIDOXIME REDUCING COMPONENT 1"/>
    <property type="match status" value="1"/>
</dbReference>